<dbReference type="AlphaFoldDB" id="A0A6C0D760"/>
<sequence>MRNTRRINKRKNKSRARKGGAKKNQNMAAMTTQMVGGQVSPAPAPRPAPAPASSPASGVNINLDYPSVVRSLQTFGETVWRLKEATDLGKLAARERVLAAQTEETALISLDTAAGSLYNAFFGSGSSTGLFSSITPNATFVPPPSAAPSPA</sequence>
<evidence type="ECO:0000256" key="1">
    <source>
        <dbReference type="SAM" id="MobiDB-lite"/>
    </source>
</evidence>
<dbReference type="EMBL" id="MN739543">
    <property type="protein sequence ID" value="QHT12303.1"/>
    <property type="molecule type" value="Genomic_DNA"/>
</dbReference>
<feature type="compositionally biased region" description="Pro residues" evidence="1">
    <location>
        <begin position="42"/>
        <end position="52"/>
    </location>
</feature>
<organism evidence="2">
    <name type="scientific">viral metagenome</name>
    <dbReference type="NCBI Taxonomy" id="1070528"/>
    <lineage>
        <taxon>unclassified sequences</taxon>
        <taxon>metagenomes</taxon>
        <taxon>organismal metagenomes</taxon>
    </lineage>
</organism>
<proteinExistence type="predicted"/>
<feature type="compositionally biased region" description="Basic residues" evidence="1">
    <location>
        <begin position="1"/>
        <end position="21"/>
    </location>
</feature>
<accession>A0A6C0D760</accession>
<reference evidence="2" key="1">
    <citation type="journal article" date="2020" name="Nature">
        <title>Giant virus diversity and host interactions through global metagenomics.</title>
        <authorList>
            <person name="Schulz F."/>
            <person name="Roux S."/>
            <person name="Paez-Espino D."/>
            <person name="Jungbluth S."/>
            <person name="Walsh D.A."/>
            <person name="Denef V.J."/>
            <person name="McMahon K.D."/>
            <person name="Konstantinidis K.T."/>
            <person name="Eloe-Fadrosh E.A."/>
            <person name="Kyrpides N.C."/>
            <person name="Woyke T."/>
        </authorList>
    </citation>
    <scope>NUCLEOTIDE SEQUENCE</scope>
    <source>
        <strain evidence="2">GVMAG-M-3300023174-129</strain>
    </source>
</reference>
<name>A0A6C0D760_9ZZZZ</name>
<feature type="compositionally biased region" description="Polar residues" evidence="1">
    <location>
        <begin position="25"/>
        <end position="35"/>
    </location>
</feature>
<feature type="region of interest" description="Disordered" evidence="1">
    <location>
        <begin position="1"/>
        <end position="59"/>
    </location>
</feature>
<protein>
    <submittedName>
        <fullName evidence="2">Uncharacterized protein</fullName>
    </submittedName>
</protein>
<evidence type="ECO:0000313" key="2">
    <source>
        <dbReference type="EMBL" id="QHT12303.1"/>
    </source>
</evidence>